<protein>
    <recommendedName>
        <fullName evidence="1">DUF6440 domain-containing protein</fullName>
    </recommendedName>
</protein>
<sequence>MFGKEKYKRFIVANKYSLGFENIKIIVDIETGVNYLEIYSSYGNSLTPLLNSEGSVVISSPQELNSLKNKND</sequence>
<dbReference type="InterPro" id="IPR045515">
    <property type="entry name" value="DUF6440"/>
</dbReference>
<comment type="caution">
    <text evidence="2">The sequence shown here is derived from an EMBL/GenBank/DDBJ whole genome shotgun (WGS) entry which is preliminary data.</text>
</comment>
<proteinExistence type="predicted"/>
<name>A0ABV2JCI6_9FIRM</name>
<dbReference type="RefSeq" id="WP_354367970.1">
    <property type="nucleotide sequence ID" value="NZ_JBEPMA010000005.1"/>
</dbReference>
<feature type="domain" description="DUF6440" evidence="1">
    <location>
        <begin position="9"/>
        <end position="59"/>
    </location>
</feature>
<evidence type="ECO:0000259" key="1">
    <source>
        <dbReference type="Pfam" id="PF20037"/>
    </source>
</evidence>
<organism evidence="2 3">
    <name type="scientific">Peptoniphilus olsenii</name>
    <dbReference type="NCBI Taxonomy" id="411570"/>
    <lineage>
        <taxon>Bacteria</taxon>
        <taxon>Bacillati</taxon>
        <taxon>Bacillota</taxon>
        <taxon>Tissierellia</taxon>
        <taxon>Tissierellales</taxon>
        <taxon>Peptoniphilaceae</taxon>
        <taxon>Peptoniphilus</taxon>
    </lineage>
</organism>
<reference evidence="2 3" key="1">
    <citation type="submission" date="2024-06" db="EMBL/GenBank/DDBJ databases">
        <title>Genomic Encyclopedia of Type Strains, Phase IV (KMG-IV): sequencing the most valuable type-strain genomes for metagenomic binning, comparative biology and taxonomic classification.</title>
        <authorList>
            <person name="Goeker M."/>
        </authorList>
    </citation>
    <scope>NUCLEOTIDE SEQUENCE [LARGE SCALE GENOMIC DNA]</scope>
    <source>
        <strain evidence="2 3">DSM 21460</strain>
    </source>
</reference>
<keyword evidence="3" id="KW-1185">Reference proteome</keyword>
<dbReference type="Pfam" id="PF20037">
    <property type="entry name" value="DUF6440"/>
    <property type="match status" value="1"/>
</dbReference>
<dbReference type="EMBL" id="JBEPMA010000005">
    <property type="protein sequence ID" value="MET3617479.1"/>
    <property type="molecule type" value="Genomic_DNA"/>
</dbReference>
<evidence type="ECO:0000313" key="2">
    <source>
        <dbReference type="EMBL" id="MET3617479.1"/>
    </source>
</evidence>
<dbReference type="Proteomes" id="UP001549162">
    <property type="component" value="Unassembled WGS sequence"/>
</dbReference>
<evidence type="ECO:0000313" key="3">
    <source>
        <dbReference type="Proteomes" id="UP001549162"/>
    </source>
</evidence>
<gene>
    <name evidence="2" type="ORF">ABID14_001110</name>
</gene>
<accession>A0ABV2JCI6</accession>